<name>A0A075TSZ0_9ABAC</name>
<evidence type="ECO:0000313" key="5">
    <source>
        <dbReference type="EMBL" id="AMN15799.1"/>
    </source>
</evidence>
<reference evidence="2" key="2">
    <citation type="journal article" date="2016" name="Genome Announc.">
        <title>Complete Genome Sequences of Seven Helicoverpa armigera SNPV-AC53-Derived Strains.</title>
        <authorList>
            <person name="Noune C."/>
            <person name="Hauxwell C."/>
        </authorList>
    </citation>
    <scope>NUCLEOTIDE SEQUENCE</scope>
    <source>
        <strain evidence="2">AC53C3</strain>
        <strain evidence="3">AC53C5</strain>
        <strain evidence="4">AC53C6</strain>
        <strain evidence="5">AC53C9</strain>
        <strain evidence="6">AC53T2</strain>
        <strain evidence="9">AC53T5</strain>
    </source>
</reference>
<evidence type="ECO:0000313" key="1">
    <source>
        <dbReference type="EMBL" id="AIG63089.1"/>
    </source>
</evidence>
<reference evidence="1" key="1">
    <citation type="journal article" date="2015" name="Genome Announc.">
        <title>Complete Genome Sequences of Helicoverpa armigera Single Nucleopolyhedrovirus Strains AC53 and H25EA1 from Australia.</title>
        <authorList>
            <person name="Noune C."/>
            <person name="Hauxwell C."/>
        </authorList>
    </citation>
    <scope>NUCLEOTIDE SEQUENCE</scope>
    <source>
        <strain evidence="1">AC53</strain>
    </source>
</reference>
<dbReference type="EMBL" id="KU738903">
    <property type="protein sequence ID" value="AMN16213.1"/>
    <property type="molecule type" value="Genomic_DNA"/>
</dbReference>
<dbReference type="EMBL" id="KU738901">
    <property type="protein sequence ID" value="AMN15937.1"/>
    <property type="molecule type" value="Genomic_DNA"/>
</dbReference>
<organism evidence="1">
    <name type="scientific">Helicoverpa SNPV AC53</name>
    <dbReference type="NCBI Taxonomy" id="1569367"/>
    <lineage>
        <taxon>Viruses</taxon>
        <taxon>Viruses incertae sedis</taxon>
        <taxon>Naldaviricetes</taxon>
        <taxon>Lefavirales</taxon>
        <taxon>Baculoviridae</taxon>
        <taxon>Alphabaculovirus</taxon>
        <taxon>Alphabaculovirus helarmigerae</taxon>
    </lineage>
</organism>
<evidence type="ECO:0000313" key="4">
    <source>
        <dbReference type="EMBL" id="AMN15661.1"/>
    </source>
</evidence>
<dbReference type="EMBL" id="KU738897">
    <property type="protein sequence ID" value="AMN15385.1"/>
    <property type="molecule type" value="Genomic_DNA"/>
</dbReference>
<evidence type="ECO:0000313" key="2">
    <source>
        <dbReference type="EMBL" id="AMN15385.1"/>
    </source>
</evidence>
<dbReference type="EMBL" id="KJ909666">
    <property type="protein sequence ID" value="AIG63089.1"/>
    <property type="molecule type" value="Genomic_DNA"/>
</dbReference>
<dbReference type="InterPro" id="IPR008416">
    <property type="entry name" value="Baculo_VP1054"/>
</dbReference>
<dbReference type="Pfam" id="PF05789">
    <property type="entry name" value="Baculo_VP1054"/>
    <property type="match status" value="1"/>
</dbReference>
<evidence type="ECO:0000313" key="9">
    <source>
        <dbReference type="EMBL" id="AMN16351.1"/>
    </source>
</evidence>
<proteinExistence type="predicted"/>
<dbReference type="EMBL" id="KU738900">
    <property type="protein sequence ID" value="AMN15799.1"/>
    <property type="molecule type" value="Genomic_DNA"/>
</dbReference>
<protein>
    <submittedName>
        <fullName evidence="1">VP1054</fullName>
    </submittedName>
</protein>
<gene>
    <name evidence="1" type="ORF">HaSNPV-AC53_047</name>
</gene>
<dbReference type="EMBL" id="KU738899">
    <property type="protein sequence ID" value="AMN15661.1"/>
    <property type="molecule type" value="Genomic_DNA"/>
</dbReference>
<evidence type="ECO:0000313" key="7">
    <source>
        <dbReference type="EMBL" id="AMN16075.1"/>
    </source>
</evidence>
<dbReference type="EMBL" id="KU738902">
    <property type="protein sequence ID" value="AMN16075.1"/>
    <property type="molecule type" value="Genomic_DNA"/>
</dbReference>
<evidence type="ECO:0000313" key="6">
    <source>
        <dbReference type="EMBL" id="AMN15937.1"/>
    </source>
</evidence>
<evidence type="ECO:0000313" key="8">
    <source>
        <dbReference type="EMBL" id="AMN16213.1"/>
    </source>
</evidence>
<dbReference type="EMBL" id="KU738898">
    <property type="protein sequence ID" value="AMN15523.1"/>
    <property type="molecule type" value="Genomic_DNA"/>
</dbReference>
<reference evidence="1" key="3">
    <citation type="submission" date="2016-08" db="EMBL/GenBank/DDBJ databases">
        <authorList>
            <person name="Seilhamer J.J."/>
        </authorList>
    </citation>
    <scope>NUCLEOTIDE SEQUENCE</scope>
    <source>
        <strain evidence="1">AC53</strain>
        <strain evidence="7">AC53T4.1</strain>
        <strain evidence="8">AC53T4.2</strain>
    </source>
</reference>
<sequence>MSSTNTVRLNQCVSVKSIPYRPIRFQKTQCPIHPLRANCRVIEHMCEDEDDDDDDDQNGSETRYTDHVTFLESTYQDWCSRPYFTLLLDAQQRNSVKRHKYLNATDMACTVKLKRVADDEKFFTIDQAGERNMHTIRIVIKSLMDYFQNADKYFVLMIDEQHIDLIYTEYRALLLPQRLLCLLKRDYNPQTMSTNFIYFDVPCTAEALESQLIYKSFLLYNTVLTMILKQTNPFNSVGGNKNISILFRNLGKCPNNKERIKCCDLRYGGNPPGHIMCPPREMVKRVFHYAKWARTPNNYRRYFELITKPVVRERYYRMDRTVTTPVNLTSDIALLLLDWYNFIDDFRTYFL</sequence>
<evidence type="ECO:0000313" key="3">
    <source>
        <dbReference type="EMBL" id="AMN15523.1"/>
    </source>
</evidence>
<dbReference type="EMBL" id="KU738904">
    <property type="protein sequence ID" value="AMN16351.1"/>
    <property type="molecule type" value="Genomic_DNA"/>
</dbReference>
<accession>A0A075TSZ0</accession>